<dbReference type="Proteomes" id="UP000198976">
    <property type="component" value="Chromosome I"/>
</dbReference>
<accession>A0ABY0VBL6</accession>
<keyword evidence="2" id="KW-1185">Reference proteome</keyword>
<organism evidence="1 2">
    <name type="scientific">Schaalia radingae</name>
    <dbReference type="NCBI Taxonomy" id="131110"/>
    <lineage>
        <taxon>Bacteria</taxon>
        <taxon>Bacillati</taxon>
        <taxon>Actinomycetota</taxon>
        <taxon>Actinomycetes</taxon>
        <taxon>Actinomycetales</taxon>
        <taxon>Actinomycetaceae</taxon>
        <taxon>Schaalia</taxon>
    </lineage>
</organism>
<name>A0ABY0VBL6_9ACTO</name>
<evidence type="ECO:0000313" key="2">
    <source>
        <dbReference type="Proteomes" id="UP000198976"/>
    </source>
</evidence>
<evidence type="ECO:0000313" key="1">
    <source>
        <dbReference type="EMBL" id="SDU06318.1"/>
    </source>
</evidence>
<protein>
    <submittedName>
        <fullName evidence="1">Sensory transduction regulator</fullName>
    </submittedName>
</protein>
<reference evidence="1 2" key="1">
    <citation type="submission" date="2016-10" db="EMBL/GenBank/DDBJ databases">
        <authorList>
            <person name="Varghese N."/>
            <person name="Submissions S."/>
        </authorList>
    </citation>
    <scope>NUCLEOTIDE SEQUENCE [LARGE SCALE GENOMIC DNA]</scope>
    <source>
        <strain evidence="1 2">DSM 9169</strain>
    </source>
</reference>
<proteinExistence type="predicted"/>
<dbReference type="RefSeq" id="WP_058237452.1">
    <property type="nucleotide sequence ID" value="NZ_LT629792.1"/>
</dbReference>
<gene>
    <name evidence="1" type="ORF">SAMN04489714_1939</name>
</gene>
<dbReference type="InterPro" id="IPR019660">
    <property type="entry name" value="Put_sensory_transdc_reg_YbjN"/>
</dbReference>
<sequence>MNTSLHSVPDSADSARPTPVSLDRVISCAHALTYELGVLVKDQAAGVVIEEVPFLFSFDASERFLCVRAVWDTDAQPDRCKKQLFAASDWWNREKFIPTVYTMNSPDHHVQVCADFTVDTQCGLTDAQLSDNLAAGVSAGLEAIAYMRQAFTHTSCPNG</sequence>
<dbReference type="Pfam" id="PF10722">
    <property type="entry name" value="YbjN"/>
    <property type="match status" value="1"/>
</dbReference>
<dbReference type="EMBL" id="LT629792">
    <property type="protein sequence ID" value="SDU06318.1"/>
    <property type="molecule type" value="Genomic_DNA"/>
</dbReference>